<dbReference type="FunFam" id="3.40.50.300:FF:002585">
    <property type="entry name" value="Glutathione import ATP-binding protein GsiA"/>
    <property type="match status" value="1"/>
</dbReference>
<keyword evidence="7" id="KW-0067">ATP-binding</keyword>
<dbReference type="GO" id="GO:0005886">
    <property type="term" value="C:plasma membrane"/>
    <property type="evidence" value="ECO:0007669"/>
    <property type="project" value="UniProtKB-SubCell"/>
</dbReference>
<dbReference type="Pfam" id="PF08352">
    <property type="entry name" value="oligo_HPY"/>
    <property type="match status" value="2"/>
</dbReference>
<name>A0A432G7C6_9DELT</name>
<dbReference type="EMBL" id="QNZL01000177">
    <property type="protein sequence ID" value="RTZ78901.1"/>
    <property type="molecule type" value="Genomic_DNA"/>
</dbReference>
<dbReference type="NCBIfam" id="NF008453">
    <property type="entry name" value="PRK11308.1"/>
    <property type="match status" value="2"/>
</dbReference>
<dbReference type="SMART" id="SM00382">
    <property type="entry name" value="AAA"/>
    <property type="match status" value="2"/>
</dbReference>
<feature type="domain" description="ABC transporter" evidence="10">
    <location>
        <begin position="288"/>
        <end position="528"/>
    </location>
</feature>
<evidence type="ECO:0000256" key="2">
    <source>
        <dbReference type="ARBA" id="ARBA00005417"/>
    </source>
</evidence>
<evidence type="ECO:0000256" key="8">
    <source>
        <dbReference type="ARBA" id="ARBA00022967"/>
    </source>
</evidence>
<sequence>MLADANKNSGNESSSLLLEVKGLRIEGLSEKGWQEIVCGVDLKLKRGEILGLIGESGAGKSTIGLAAMGFARDGCRITSGEIIFDGIELCSASEEQKRKLRGNRISYVAQSAAAAFNPAHRLLNQFAEGPVDHKVMSRTEAKEKGRKLYRSLDLPDPDNIGERWPHQVSGGQLQRMMVAMAMSCGPDLIVFDEPTTALDVTTQIEVLKTIKEIVTARNVSAIYITHDLAVVAQLADHLMVLRYGNLIEVNSTGQILEAPKQEYTRALLDARTRHEKTALQISDAETLLSINSVTAGYGNGPDILQEVSVLVERGRTVAVVGESGSGKSTLARVITGLLPPRSGEIHFQSESLPPALAQRSKQQLRKVQMIYQIPDVALNPRQRVRDVVGRPLSFYLGLSGKEREHRIIELLEHIELSEHFIDRLPDELSGGEKQRICIARALAAEPELIICDEVTSALDTIVAKAILDLLQRLQRELSLTYLFISHDLDTVASIADQVVVLYAGRIAEQGPKAAVFQPPFHPYTRLLLSSVPEMRQGWLEETLSTREAKAGIAREVKITERGCPFAERCPVAIPEICVRDRPPLQTPASGHVFACQHAPEMLLDHSA</sequence>
<keyword evidence="6" id="KW-0547">Nucleotide-binding</keyword>
<dbReference type="GO" id="GO:0005524">
    <property type="term" value="F:ATP binding"/>
    <property type="evidence" value="ECO:0007669"/>
    <property type="project" value="UniProtKB-KW"/>
</dbReference>
<dbReference type="PANTHER" id="PTHR43297:SF14">
    <property type="entry name" value="ATPASE AAA-TYPE CORE DOMAIN-CONTAINING PROTEIN"/>
    <property type="match status" value="1"/>
</dbReference>
<organism evidence="11 12">
    <name type="scientific">SAR324 cluster bacterium</name>
    <dbReference type="NCBI Taxonomy" id="2024889"/>
    <lineage>
        <taxon>Bacteria</taxon>
        <taxon>Deltaproteobacteria</taxon>
        <taxon>SAR324 cluster</taxon>
    </lineage>
</organism>
<dbReference type="InterPro" id="IPR027417">
    <property type="entry name" value="P-loop_NTPase"/>
</dbReference>
<dbReference type="InterPro" id="IPR013563">
    <property type="entry name" value="Oligopep_ABC_C"/>
</dbReference>
<evidence type="ECO:0000259" key="10">
    <source>
        <dbReference type="PROSITE" id="PS50893"/>
    </source>
</evidence>
<dbReference type="InterPro" id="IPR003439">
    <property type="entry name" value="ABC_transporter-like_ATP-bd"/>
</dbReference>
<dbReference type="NCBIfam" id="NF007739">
    <property type="entry name" value="PRK10419.1"/>
    <property type="match status" value="2"/>
</dbReference>
<proteinExistence type="inferred from homology"/>
<evidence type="ECO:0000256" key="5">
    <source>
        <dbReference type="ARBA" id="ARBA00022519"/>
    </source>
</evidence>
<evidence type="ECO:0000256" key="3">
    <source>
        <dbReference type="ARBA" id="ARBA00022448"/>
    </source>
</evidence>
<keyword evidence="4" id="KW-1003">Cell membrane</keyword>
<dbReference type="PROSITE" id="PS50893">
    <property type="entry name" value="ABC_TRANSPORTER_2"/>
    <property type="match status" value="2"/>
</dbReference>
<feature type="domain" description="ABC transporter" evidence="10">
    <location>
        <begin position="18"/>
        <end position="268"/>
    </location>
</feature>
<dbReference type="CDD" id="cd03257">
    <property type="entry name" value="ABC_NikE_OppD_transporters"/>
    <property type="match status" value="2"/>
</dbReference>
<evidence type="ECO:0000256" key="6">
    <source>
        <dbReference type="ARBA" id="ARBA00022741"/>
    </source>
</evidence>
<comment type="caution">
    <text evidence="11">The sequence shown here is derived from an EMBL/GenBank/DDBJ whole genome shotgun (WGS) entry which is preliminary data.</text>
</comment>
<dbReference type="GO" id="GO:0015833">
    <property type="term" value="P:peptide transport"/>
    <property type="evidence" value="ECO:0007669"/>
    <property type="project" value="InterPro"/>
</dbReference>
<dbReference type="InterPro" id="IPR003593">
    <property type="entry name" value="AAA+_ATPase"/>
</dbReference>
<dbReference type="NCBIfam" id="TIGR01727">
    <property type="entry name" value="oligo_HPY"/>
    <property type="match status" value="1"/>
</dbReference>
<dbReference type="PROSITE" id="PS00211">
    <property type="entry name" value="ABC_TRANSPORTER_1"/>
    <property type="match status" value="2"/>
</dbReference>
<evidence type="ECO:0000256" key="1">
    <source>
        <dbReference type="ARBA" id="ARBA00004202"/>
    </source>
</evidence>
<keyword evidence="9" id="KW-0472">Membrane</keyword>
<reference evidence="11 12" key="1">
    <citation type="submission" date="2018-06" db="EMBL/GenBank/DDBJ databases">
        <title>Combined omics and stable isotope probing to characterize newly discovered Mariana Back-Arc vent microbial communities.</title>
        <authorList>
            <person name="Trembath-Reichert E."/>
            <person name="Huber J.A."/>
        </authorList>
    </citation>
    <scope>NUCLEOTIDE SEQUENCE [LARGE SCALE GENOMIC DNA]</scope>
    <source>
        <strain evidence="11">MAG 63_1</strain>
    </source>
</reference>
<comment type="subcellular location">
    <subcellularLocation>
        <location evidence="1">Cell membrane</location>
        <topology evidence="1">Peripheral membrane protein</topology>
    </subcellularLocation>
</comment>
<dbReference type="Pfam" id="PF00005">
    <property type="entry name" value="ABC_tran"/>
    <property type="match status" value="2"/>
</dbReference>
<dbReference type="AlphaFoldDB" id="A0A432G7C6"/>
<dbReference type="Proteomes" id="UP000286801">
    <property type="component" value="Unassembled WGS sequence"/>
</dbReference>
<gene>
    <name evidence="11" type="ORF">DSY97_06600</name>
</gene>
<comment type="similarity">
    <text evidence="2">Belongs to the ABC transporter superfamily.</text>
</comment>
<evidence type="ECO:0000313" key="11">
    <source>
        <dbReference type="EMBL" id="RTZ78901.1"/>
    </source>
</evidence>
<keyword evidence="3" id="KW-0813">Transport</keyword>
<keyword evidence="8" id="KW-1278">Translocase</keyword>
<dbReference type="InterPro" id="IPR050388">
    <property type="entry name" value="ABC_Ni/Peptide_Import"/>
</dbReference>
<evidence type="ECO:0000256" key="7">
    <source>
        <dbReference type="ARBA" id="ARBA00022840"/>
    </source>
</evidence>
<dbReference type="GO" id="GO:0016887">
    <property type="term" value="F:ATP hydrolysis activity"/>
    <property type="evidence" value="ECO:0007669"/>
    <property type="project" value="InterPro"/>
</dbReference>
<dbReference type="PANTHER" id="PTHR43297">
    <property type="entry name" value="OLIGOPEPTIDE TRANSPORT ATP-BINDING PROTEIN APPD"/>
    <property type="match status" value="1"/>
</dbReference>
<evidence type="ECO:0000256" key="4">
    <source>
        <dbReference type="ARBA" id="ARBA00022475"/>
    </source>
</evidence>
<dbReference type="InterPro" id="IPR017871">
    <property type="entry name" value="ABC_transporter-like_CS"/>
</dbReference>
<evidence type="ECO:0000313" key="12">
    <source>
        <dbReference type="Proteomes" id="UP000286801"/>
    </source>
</evidence>
<accession>A0A432G7C6</accession>
<protein>
    <submittedName>
        <fullName evidence="11">ABC transporter</fullName>
    </submittedName>
</protein>
<dbReference type="SUPFAM" id="SSF52540">
    <property type="entry name" value="P-loop containing nucleoside triphosphate hydrolases"/>
    <property type="match status" value="2"/>
</dbReference>
<evidence type="ECO:0000256" key="9">
    <source>
        <dbReference type="ARBA" id="ARBA00023136"/>
    </source>
</evidence>
<dbReference type="Gene3D" id="3.40.50.300">
    <property type="entry name" value="P-loop containing nucleotide triphosphate hydrolases"/>
    <property type="match status" value="2"/>
</dbReference>
<keyword evidence="5" id="KW-0997">Cell inner membrane</keyword>